<proteinExistence type="predicted"/>
<keyword evidence="3" id="KW-1185">Reference proteome</keyword>
<dbReference type="AlphaFoldDB" id="U7Q9H5"/>
<dbReference type="CDD" id="cd13585">
    <property type="entry name" value="PBP2_TMBP_like"/>
    <property type="match status" value="1"/>
</dbReference>
<name>U7Q9H5_9CYAN</name>
<sequence>MKRLNIWKRSGIFALVGLLLSWVVSCATVNPDNNQNDNRQEIEFWTMQLQPQFTDYFNQLIANFEAQNPELKIRWVDVPWSAMESKILAAVSAKNAPDVVNLNPDFAALLAGRNAWVSLNEQVPEDVKSQYLSNIWDASSIKSCEGDNCTLKTFGIPWYLTTQITIYNEELFKKAGLKTSPKNYQELAEFAQIIKDETGKYAFFVSFVPEDSSQVLQSLVQMGVQLVDEKNQAAFNTPEGIAAFEYWVDLYQKNLLPQEVLTQGHRRAVELYQAGEIAILTSGPQFLKAIAENAPTIAKVSTPAPQITGETGKKSVAVMNLVIPRETENPENALKFSLFVTNSTNQLAFAKAANVLPSTVEALKNSYFRPVQGRNSQEDAARIISAKQMDETEILLPPLKDIKKLQKIIYDNLQAAMLNQKTVEQAILDAETAWNQRS</sequence>
<dbReference type="PROSITE" id="PS51257">
    <property type="entry name" value="PROKAR_LIPOPROTEIN"/>
    <property type="match status" value="1"/>
</dbReference>
<feature type="signal peptide" evidence="1">
    <location>
        <begin position="1"/>
        <end position="26"/>
    </location>
</feature>
<evidence type="ECO:0000313" key="3">
    <source>
        <dbReference type="Proteomes" id="UP000017127"/>
    </source>
</evidence>
<gene>
    <name evidence="2" type="ORF">M595_5601</name>
</gene>
<dbReference type="Gene3D" id="3.40.190.10">
    <property type="entry name" value="Periplasmic binding protein-like II"/>
    <property type="match status" value="1"/>
</dbReference>
<feature type="chain" id="PRO_5004687579" evidence="1">
    <location>
        <begin position="27"/>
        <end position="438"/>
    </location>
</feature>
<accession>U7Q9H5</accession>
<dbReference type="OrthoDB" id="9769685at2"/>
<dbReference type="Pfam" id="PF01547">
    <property type="entry name" value="SBP_bac_1"/>
    <property type="match status" value="1"/>
</dbReference>
<dbReference type="InterPro" id="IPR050490">
    <property type="entry name" value="Bact_solute-bd_prot1"/>
</dbReference>
<dbReference type="SUPFAM" id="SSF53850">
    <property type="entry name" value="Periplasmic binding protein-like II"/>
    <property type="match status" value="1"/>
</dbReference>
<dbReference type="Proteomes" id="UP000017127">
    <property type="component" value="Unassembled WGS sequence"/>
</dbReference>
<comment type="caution">
    <text evidence="2">The sequence shown here is derived from an EMBL/GenBank/DDBJ whole genome shotgun (WGS) entry which is preliminary data.</text>
</comment>
<dbReference type="InterPro" id="IPR006059">
    <property type="entry name" value="SBP"/>
</dbReference>
<dbReference type="PATRIC" id="fig|1348334.3.peg.5383"/>
<dbReference type="EMBL" id="AUZM01000096">
    <property type="protein sequence ID" value="ERT04459.1"/>
    <property type="molecule type" value="Genomic_DNA"/>
</dbReference>
<dbReference type="PANTHER" id="PTHR43649:SF12">
    <property type="entry name" value="DIACETYLCHITOBIOSE BINDING PROTEIN DASA"/>
    <property type="match status" value="1"/>
</dbReference>
<organism evidence="2 3">
    <name type="scientific">Lyngbya aestuarii BL J</name>
    <dbReference type="NCBI Taxonomy" id="1348334"/>
    <lineage>
        <taxon>Bacteria</taxon>
        <taxon>Bacillati</taxon>
        <taxon>Cyanobacteriota</taxon>
        <taxon>Cyanophyceae</taxon>
        <taxon>Oscillatoriophycideae</taxon>
        <taxon>Oscillatoriales</taxon>
        <taxon>Microcoleaceae</taxon>
        <taxon>Lyngbya</taxon>
    </lineage>
</organism>
<protein>
    <submittedName>
        <fullName evidence="2">Bacterial extracellular solute-binding family protein</fullName>
    </submittedName>
</protein>
<dbReference type="PANTHER" id="PTHR43649">
    <property type="entry name" value="ARABINOSE-BINDING PROTEIN-RELATED"/>
    <property type="match status" value="1"/>
</dbReference>
<evidence type="ECO:0000313" key="2">
    <source>
        <dbReference type="EMBL" id="ERT04459.1"/>
    </source>
</evidence>
<dbReference type="RefSeq" id="WP_023069277.1">
    <property type="nucleotide sequence ID" value="NZ_AUZM01000096.1"/>
</dbReference>
<keyword evidence="1" id="KW-0732">Signal</keyword>
<reference evidence="2 3" key="1">
    <citation type="journal article" date="2013" name="Front. Microbiol.">
        <title>Comparative genomic analyses of the cyanobacterium, Lyngbya aestuarii BL J, a powerful hydrogen producer.</title>
        <authorList>
            <person name="Kothari A."/>
            <person name="Vaughn M."/>
            <person name="Garcia-Pichel F."/>
        </authorList>
    </citation>
    <scope>NUCLEOTIDE SEQUENCE [LARGE SCALE GENOMIC DNA]</scope>
    <source>
        <strain evidence="2 3">BL J</strain>
    </source>
</reference>
<evidence type="ECO:0000256" key="1">
    <source>
        <dbReference type="SAM" id="SignalP"/>
    </source>
</evidence>